<name>A0A859ABI1_9PROT</name>
<evidence type="ECO:0000256" key="10">
    <source>
        <dbReference type="ARBA" id="ARBA00023077"/>
    </source>
</evidence>
<keyword evidence="9" id="KW-0406">Ion transport</keyword>
<proteinExistence type="inferred from homology"/>
<evidence type="ECO:0000256" key="13">
    <source>
        <dbReference type="ARBA" id="ARBA00023237"/>
    </source>
</evidence>
<dbReference type="EMBL" id="LRRD01000010">
    <property type="protein sequence ID" value="KXW58793.1"/>
    <property type="molecule type" value="Genomic_DNA"/>
</dbReference>
<evidence type="ECO:0000256" key="7">
    <source>
        <dbReference type="ARBA" id="ARBA00022729"/>
    </source>
</evidence>
<dbReference type="PATRIC" id="fig|1789004.3.peg.675"/>
<dbReference type="Gene3D" id="2.170.130.10">
    <property type="entry name" value="TonB-dependent receptor, plug domain"/>
    <property type="match status" value="1"/>
</dbReference>
<feature type="domain" description="TonB-dependent receptor plug" evidence="19">
    <location>
        <begin position="72"/>
        <end position="179"/>
    </location>
</feature>
<dbReference type="Pfam" id="PF07715">
    <property type="entry name" value="Plug"/>
    <property type="match status" value="1"/>
</dbReference>
<dbReference type="GO" id="GO:0009279">
    <property type="term" value="C:cell outer membrane"/>
    <property type="evidence" value="ECO:0007669"/>
    <property type="project" value="UniProtKB-SubCell"/>
</dbReference>
<evidence type="ECO:0000313" key="21">
    <source>
        <dbReference type="EMBL" id="QWY77548.1"/>
    </source>
</evidence>
<dbReference type="InterPro" id="IPR039426">
    <property type="entry name" value="TonB-dep_rcpt-like"/>
</dbReference>
<dbReference type="Gene3D" id="2.40.170.20">
    <property type="entry name" value="TonB-dependent receptor, beta-barrel domain"/>
    <property type="match status" value="1"/>
</dbReference>
<evidence type="ECO:0000256" key="14">
    <source>
        <dbReference type="PROSITE-ProRule" id="PRU01360"/>
    </source>
</evidence>
<keyword evidence="11 14" id="KW-0472">Membrane</keyword>
<evidence type="ECO:0000256" key="8">
    <source>
        <dbReference type="ARBA" id="ARBA00023004"/>
    </source>
</evidence>
<dbReference type="Pfam" id="PF00593">
    <property type="entry name" value="TonB_dep_Rec_b-barrel"/>
    <property type="match status" value="1"/>
</dbReference>
<dbReference type="GO" id="GO:0015344">
    <property type="term" value="F:siderophore uptake transmembrane transporter activity"/>
    <property type="evidence" value="ECO:0007669"/>
    <property type="project" value="TreeGrafter"/>
</dbReference>
<keyword evidence="6 14" id="KW-0812">Transmembrane</keyword>
<evidence type="ECO:0000313" key="22">
    <source>
        <dbReference type="Proteomes" id="UP000075653"/>
    </source>
</evidence>
<reference evidence="21" key="2">
    <citation type="submission" date="2021-02" db="EMBL/GenBank/DDBJ databases">
        <title>Comparative genomics of Ferrovum myxofaciens strains, predominant extremophile bacteria forming large biofilm stalactites in acid mine ecosystems.</title>
        <authorList>
            <person name="Burkartova K."/>
            <person name="Ridl J."/>
            <person name="Pajer P."/>
            <person name="Falteisek L."/>
        </authorList>
    </citation>
    <scope>NUCLEOTIDE SEQUENCE</scope>
    <source>
        <strain evidence="21">MI1III</strain>
    </source>
</reference>
<dbReference type="SUPFAM" id="SSF56935">
    <property type="entry name" value="Porins"/>
    <property type="match status" value="1"/>
</dbReference>
<feature type="signal peptide" evidence="17">
    <location>
        <begin position="1"/>
        <end position="29"/>
    </location>
</feature>
<dbReference type="PANTHER" id="PTHR32552">
    <property type="entry name" value="FERRICHROME IRON RECEPTOR-RELATED"/>
    <property type="match status" value="1"/>
</dbReference>
<evidence type="ECO:0000256" key="12">
    <source>
        <dbReference type="ARBA" id="ARBA00023170"/>
    </source>
</evidence>
<evidence type="ECO:0000256" key="6">
    <source>
        <dbReference type="ARBA" id="ARBA00022692"/>
    </source>
</evidence>
<evidence type="ECO:0000256" key="11">
    <source>
        <dbReference type="ARBA" id="ARBA00023136"/>
    </source>
</evidence>
<accession>A0A149VZY2</accession>
<dbReference type="Proteomes" id="UP000683551">
    <property type="component" value="Chromosome"/>
</dbReference>
<evidence type="ECO:0000256" key="17">
    <source>
        <dbReference type="SAM" id="SignalP"/>
    </source>
</evidence>
<feature type="chain" id="PRO_5036577478" evidence="17">
    <location>
        <begin position="30"/>
        <end position="749"/>
    </location>
</feature>
<reference evidence="20 22" key="1">
    <citation type="submission" date="2016-01" db="EMBL/GenBank/DDBJ databases">
        <title>Genome sequence of the acidophilic iron oxidising Ferrovum strain Z-31.</title>
        <authorList>
            <person name="Poehlein A."/>
            <person name="Ullrich S.R."/>
            <person name="Schloemann M."/>
            <person name="Muehling M."/>
            <person name="Daniel R."/>
        </authorList>
    </citation>
    <scope>NUCLEOTIDE SEQUENCE [LARGE SCALE GENOMIC DNA]</scope>
    <source>
        <strain evidence="20 22">Z-31</strain>
    </source>
</reference>
<gene>
    <name evidence="20" type="primary">fecA_1</name>
    <name evidence="20" type="ORF">FEMY_06710</name>
    <name evidence="21" type="ORF">JZL65_00215</name>
</gene>
<evidence type="ECO:0000256" key="15">
    <source>
        <dbReference type="RuleBase" id="RU003357"/>
    </source>
</evidence>
<dbReference type="AlphaFoldDB" id="A0A859ABI1"/>
<evidence type="ECO:0000256" key="3">
    <source>
        <dbReference type="ARBA" id="ARBA00022448"/>
    </source>
</evidence>
<keyword evidence="13 14" id="KW-0998">Cell outer membrane</keyword>
<keyword evidence="12 21" id="KW-0675">Receptor</keyword>
<keyword evidence="5" id="KW-0410">Iron transport</keyword>
<evidence type="ECO:0000256" key="2">
    <source>
        <dbReference type="ARBA" id="ARBA00009810"/>
    </source>
</evidence>
<keyword evidence="3 14" id="KW-0813">Transport</keyword>
<evidence type="ECO:0000256" key="16">
    <source>
        <dbReference type="SAM" id="MobiDB-lite"/>
    </source>
</evidence>
<sequence>MIKQKFKQRAVHQAVISVLSLLGTLPALADSQAMDLGTVSATGGGEDPSIPSVTGKGTATYEAPGSMSINATEPVFNINQHYIEENAAPGANYSDIISILPSVNSVDPNGPGGMENQALTLRGFQDGQYNVTFDGIPWGDSNDFTHHTTSYFMEQDLAGVKVDLGPGDASNIGYSTFGGTIALSSKLPQNQTGTSVFGSFGSWNTRLLGAQFDTGNLQNYGDTKAFISYKDFSTDGYLTNSAQHRKNLFMKFEKVVGEDTLLTFVAMGNKIQQNVPYGATLQQMAQYGRNYGLSSNPNSQAFYGYNFDNITSDFEYIGIKTRFGDVEVDNKLYTYAYYHNGYNGLQPGFGTYPGTGNGAGLPATGTVVGGTAYPNDIPGQAMTMNYRSVGDLLRMSEILGQGQLDYGTWIDYQNNNRSQYESDWTLNGAYNSGNQIYATTGNLAYTDRLMMDTLTTIQPYVQYEWKPTEKWTITPGLKYSYFERSFNSPVMQGTGQPYNGAQSWAKPLPALTTNYKVSSNWSFYGEYASGFMAPNMNNFFNNAQTNTLKPQSTQNFQIGTVFTTRALNLSADLYRINFTDKISPVACGINTCFTNIGGVRYDGGEMQGTWMFARGFSLYGNLGINNYSTSDGSILPYTPRTTAALGGIYDQGNWYGSLITKEVGARNSGAMAATNIPFGSYTMTDFNMNYKIDTGWSWAKQAKLGFQINNLFNRNDIYASTSGFTDQNGNPLLFALPERSYVVNFSVMF</sequence>
<evidence type="ECO:0000256" key="9">
    <source>
        <dbReference type="ARBA" id="ARBA00023065"/>
    </source>
</evidence>
<keyword evidence="22" id="KW-1185">Reference proteome</keyword>
<evidence type="ECO:0000313" key="20">
    <source>
        <dbReference type="EMBL" id="KXW58793.1"/>
    </source>
</evidence>
<comment type="similarity">
    <text evidence="2 14 15">Belongs to the TonB-dependent receptor family.</text>
</comment>
<evidence type="ECO:0000256" key="4">
    <source>
        <dbReference type="ARBA" id="ARBA00022452"/>
    </source>
</evidence>
<comment type="subcellular location">
    <subcellularLocation>
        <location evidence="1 14">Cell outer membrane</location>
        <topology evidence="1 14">Multi-pass membrane protein</topology>
    </subcellularLocation>
</comment>
<organism evidence="20 22">
    <name type="scientific">Ferrovum myxofaciens</name>
    <dbReference type="NCBI Taxonomy" id="416213"/>
    <lineage>
        <taxon>Bacteria</taxon>
        <taxon>Pseudomonadati</taxon>
        <taxon>Pseudomonadota</taxon>
        <taxon>Betaproteobacteria</taxon>
        <taxon>Ferrovales</taxon>
        <taxon>Ferrovaceae</taxon>
        <taxon>Ferrovum</taxon>
    </lineage>
</organism>
<dbReference type="InterPro" id="IPR012910">
    <property type="entry name" value="Plug_dom"/>
</dbReference>
<evidence type="ECO:0000259" key="19">
    <source>
        <dbReference type="Pfam" id="PF07715"/>
    </source>
</evidence>
<keyword evidence="10 15" id="KW-0798">TonB box</keyword>
<dbReference type="InterPro" id="IPR000531">
    <property type="entry name" value="Beta-barrel_TonB"/>
</dbReference>
<evidence type="ECO:0000256" key="5">
    <source>
        <dbReference type="ARBA" id="ARBA00022496"/>
    </source>
</evidence>
<evidence type="ECO:0000259" key="18">
    <source>
        <dbReference type="Pfam" id="PF00593"/>
    </source>
</evidence>
<dbReference type="InterPro" id="IPR036942">
    <property type="entry name" value="Beta-barrel_TonB_sf"/>
</dbReference>
<dbReference type="PROSITE" id="PS52016">
    <property type="entry name" value="TONB_DEPENDENT_REC_3"/>
    <property type="match status" value="1"/>
</dbReference>
<dbReference type="EMBL" id="CP071137">
    <property type="protein sequence ID" value="QWY77548.1"/>
    <property type="molecule type" value="Genomic_DNA"/>
</dbReference>
<dbReference type="InterPro" id="IPR037066">
    <property type="entry name" value="Plug_dom_sf"/>
</dbReference>
<feature type="domain" description="TonB-dependent receptor-like beta-barrel" evidence="18">
    <location>
        <begin position="274"/>
        <end position="711"/>
    </location>
</feature>
<evidence type="ECO:0000256" key="1">
    <source>
        <dbReference type="ARBA" id="ARBA00004571"/>
    </source>
</evidence>
<accession>A0A859ABI1</accession>
<keyword evidence="4 14" id="KW-1134">Transmembrane beta strand</keyword>
<dbReference type="Proteomes" id="UP000075653">
    <property type="component" value="Unassembled WGS sequence"/>
</dbReference>
<dbReference type="RefSeq" id="WP_062187615.1">
    <property type="nucleotide sequence ID" value="NZ_CP053675.1"/>
</dbReference>
<feature type="region of interest" description="Disordered" evidence="16">
    <location>
        <begin position="39"/>
        <end position="59"/>
    </location>
</feature>
<keyword evidence="7 17" id="KW-0732">Signal</keyword>
<protein>
    <submittedName>
        <fullName evidence="20">Fe(3+) dicitrate transport protein FecA</fullName>
    </submittedName>
    <submittedName>
        <fullName evidence="21">TonB-dependent receptor</fullName>
    </submittedName>
</protein>
<keyword evidence="8" id="KW-0408">Iron</keyword>
<dbReference type="PANTHER" id="PTHR32552:SF89">
    <property type="entry name" value="CATECHOLATE SIDEROPHORE RECEPTOR FIU"/>
    <property type="match status" value="1"/>
</dbReference>